<dbReference type="PANTHER" id="PTHR22744:SF17">
    <property type="entry name" value="BTB DOMAIN-CONTAINING PROTEIN"/>
    <property type="match status" value="1"/>
</dbReference>
<proteinExistence type="predicted"/>
<protein>
    <submittedName>
        <fullName evidence="3">BTB domain-containing protein</fullName>
    </submittedName>
</protein>
<dbReference type="PANTHER" id="PTHR22744">
    <property type="entry name" value="HELIX LOOP HELIX PROTEIN 21-RELATED"/>
    <property type="match status" value="1"/>
</dbReference>
<dbReference type="Gene3D" id="3.30.710.10">
    <property type="entry name" value="Potassium Channel Kv1.1, Chain A"/>
    <property type="match status" value="2"/>
</dbReference>
<evidence type="ECO:0000313" key="2">
    <source>
        <dbReference type="Proteomes" id="UP000050794"/>
    </source>
</evidence>
<evidence type="ECO:0000259" key="1">
    <source>
        <dbReference type="PROSITE" id="PS50097"/>
    </source>
</evidence>
<dbReference type="InterPro" id="IPR000210">
    <property type="entry name" value="BTB/POZ_dom"/>
</dbReference>
<dbReference type="InterPro" id="IPR011333">
    <property type="entry name" value="SKP1/BTB/POZ_sf"/>
</dbReference>
<dbReference type="InterPro" id="IPR056656">
    <property type="entry name" value="DUF7754"/>
</dbReference>
<accession>A0A183V4Q7</accession>
<feature type="domain" description="BTB" evidence="1">
    <location>
        <begin position="149"/>
        <end position="213"/>
    </location>
</feature>
<sequence>LQSAKTCIDEFDDFVPLPSSDYRVLFSVHVAELGTLRGEFRAGGGIRFHLPLVDIVIAPPNETQNTSVVHVFGESRQMDVEWRYVMQLRFRTGTDVPGSDRVVDGDIFEIGNRCQPIVLRIADTQVKRVCLEIRFIDKMYDFLPKFETGDTVLRFGGQSLRVHGAMLGLYSKYMAEKIKEAHETAVVDMEDSDISSFKEVLYQIYPTKRPIWSDFKALTKAAILFKVDGVLEMVTKYLISYEHMYLEQKIGEAIKLQLWSAVEELVYKAEHDGFWATMIRSGLNPEREFGANIYHNTILPAIAKAKATPLGIPLRKPFFDEVNFRSASEAWNPFNVALIVQGIPLYVNKGILAVNNDKMFGRGNNGELIVRITVDLTNECHKINKIPLEIVEALLKHIYPLRKPVPAEMLRAMLALTRAHQMHYVIHYVEQCLMQEPPICAEQFLEHFCLAEKYDLENLLLKSLHRIENSCKHLAMKMTELPNFSKLREGTRDLIMDRYCSGWAVGRTEATRQLNREVTINKGGETPSLYEYDRNLSTFMILIRILIRVRLVPPLLFRMVVVNMDDLADKLVANLLPQILHYPTN</sequence>
<dbReference type="Pfam" id="PF00651">
    <property type="entry name" value="BTB"/>
    <property type="match status" value="1"/>
</dbReference>
<keyword evidence="2" id="KW-1185">Reference proteome</keyword>
<dbReference type="PROSITE" id="PS50097">
    <property type="entry name" value="BTB"/>
    <property type="match status" value="1"/>
</dbReference>
<organism evidence="2 3">
    <name type="scientific">Toxocara canis</name>
    <name type="common">Canine roundworm</name>
    <dbReference type="NCBI Taxonomy" id="6265"/>
    <lineage>
        <taxon>Eukaryota</taxon>
        <taxon>Metazoa</taxon>
        <taxon>Ecdysozoa</taxon>
        <taxon>Nematoda</taxon>
        <taxon>Chromadorea</taxon>
        <taxon>Rhabditida</taxon>
        <taxon>Spirurina</taxon>
        <taxon>Ascaridomorpha</taxon>
        <taxon>Ascaridoidea</taxon>
        <taxon>Toxocaridae</taxon>
        <taxon>Toxocara</taxon>
    </lineage>
</organism>
<dbReference type="Pfam" id="PF24937">
    <property type="entry name" value="DUF7754"/>
    <property type="match status" value="1"/>
</dbReference>
<reference evidence="3" key="1">
    <citation type="submission" date="2016-06" db="UniProtKB">
        <authorList>
            <consortium name="WormBaseParasite"/>
        </authorList>
    </citation>
    <scope>IDENTIFICATION</scope>
</reference>
<dbReference type="Proteomes" id="UP000050794">
    <property type="component" value="Unassembled WGS sequence"/>
</dbReference>
<dbReference type="WBParaSite" id="TCNE_0001572801-mRNA-1">
    <property type="protein sequence ID" value="TCNE_0001572801-mRNA-1"/>
    <property type="gene ID" value="TCNE_0001572801"/>
</dbReference>
<evidence type="ECO:0000313" key="3">
    <source>
        <dbReference type="WBParaSite" id="TCNE_0001572801-mRNA-1"/>
    </source>
</evidence>
<dbReference type="AlphaFoldDB" id="A0A183V4Q7"/>
<dbReference type="SUPFAM" id="SSF54695">
    <property type="entry name" value="POZ domain"/>
    <property type="match status" value="2"/>
</dbReference>
<dbReference type="SMART" id="SM00225">
    <property type="entry name" value="BTB"/>
    <property type="match status" value="2"/>
</dbReference>
<name>A0A183V4Q7_TOXCA</name>